<proteinExistence type="predicted"/>
<evidence type="ECO:0000313" key="2">
    <source>
        <dbReference type="EMBL" id="KZT05292.1"/>
    </source>
</evidence>
<evidence type="ECO:0000256" key="1">
    <source>
        <dbReference type="SAM" id="MobiDB-lite"/>
    </source>
</evidence>
<gene>
    <name evidence="2" type="ORF">LAESUDRAFT_656177</name>
</gene>
<name>A0A165DNT4_9APHY</name>
<dbReference type="Proteomes" id="UP000076871">
    <property type="component" value="Unassembled WGS sequence"/>
</dbReference>
<feature type="compositionally biased region" description="Basic residues" evidence="1">
    <location>
        <begin position="1"/>
        <end position="22"/>
    </location>
</feature>
<protein>
    <submittedName>
        <fullName evidence="2">Uncharacterized protein</fullName>
    </submittedName>
</protein>
<evidence type="ECO:0000313" key="3">
    <source>
        <dbReference type="Proteomes" id="UP000076871"/>
    </source>
</evidence>
<dbReference type="EMBL" id="KV427631">
    <property type="protein sequence ID" value="KZT05292.1"/>
    <property type="molecule type" value="Genomic_DNA"/>
</dbReference>
<dbReference type="RefSeq" id="XP_040763032.1">
    <property type="nucleotide sequence ID" value="XM_040904600.1"/>
</dbReference>
<dbReference type="OrthoDB" id="3153997at2759"/>
<feature type="compositionally biased region" description="Basic and acidic residues" evidence="1">
    <location>
        <begin position="23"/>
        <end position="39"/>
    </location>
</feature>
<dbReference type="STRING" id="1314785.A0A165DNT4"/>
<dbReference type="GeneID" id="63821630"/>
<accession>A0A165DNT4</accession>
<dbReference type="AlphaFoldDB" id="A0A165DNT4"/>
<feature type="region of interest" description="Disordered" evidence="1">
    <location>
        <begin position="1"/>
        <end position="58"/>
    </location>
</feature>
<keyword evidence="3" id="KW-1185">Reference proteome</keyword>
<sequence>MPGPRNMKKKKQVESKKAKRNKPLPDKPTLETDACDVRSHPPASHHSHHASETSVPDTISNQVSELQIWSQPPSDSPDDHVRRTTPYTYDMTYEDAHLDADIPPIFTKKPFIHDPGNGPRVRDTRAFLASTFASPPSLEDPLCAEFAQDEMLEMLSLILPEETALVLWYNKSRKTARVCPACQRLYRLGDVLPKHLNEEALTQSAEHMREHLYREQAISGLCSSVCFMLAALNYPGAISSTWGRMAEELGDATWDLLDGPGTNAVQNDRGLSLLLKMTRCADLGLGELLFPEDDVDDLLDGEGSHTKVVEDRTWTTPTFRDADGVELAEQMGGLRLRAGS</sequence>
<dbReference type="InParanoid" id="A0A165DNT4"/>
<organism evidence="2 3">
    <name type="scientific">Laetiporus sulphureus 93-53</name>
    <dbReference type="NCBI Taxonomy" id="1314785"/>
    <lineage>
        <taxon>Eukaryota</taxon>
        <taxon>Fungi</taxon>
        <taxon>Dikarya</taxon>
        <taxon>Basidiomycota</taxon>
        <taxon>Agaricomycotina</taxon>
        <taxon>Agaricomycetes</taxon>
        <taxon>Polyporales</taxon>
        <taxon>Laetiporus</taxon>
    </lineage>
</organism>
<reference evidence="2 3" key="1">
    <citation type="journal article" date="2016" name="Mol. Biol. Evol.">
        <title>Comparative Genomics of Early-Diverging Mushroom-Forming Fungi Provides Insights into the Origins of Lignocellulose Decay Capabilities.</title>
        <authorList>
            <person name="Nagy L.G."/>
            <person name="Riley R."/>
            <person name="Tritt A."/>
            <person name="Adam C."/>
            <person name="Daum C."/>
            <person name="Floudas D."/>
            <person name="Sun H."/>
            <person name="Yadav J.S."/>
            <person name="Pangilinan J."/>
            <person name="Larsson K.H."/>
            <person name="Matsuura K."/>
            <person name="Barry K."/>
            <person name="Labutti K."/>
            <person name="Kuo R."/>
            <person name="Ohm R.A."/>
            <person name="Bhattacharya S.S."/>
            <person name="Shirouzu T."/>
            <person name="Yoshinaga Y."/>
            <person name="Martin F.M."/>
            <person name="Grigoriev I.V."/>
            <person name="Hibbett D.S."/>
        </authorList>
    </citation>
    <scope>NUCLEOTIDE SEQUENCE [LARGE SCALE GENOMIC DNA]</scope>
    <source>
        <strain evidence="2 3">93-53</strain>
    </source>
</reference>